<dbReference type="AlphaFoldDB" id="A0A226DB39"/>
<accession>A0A226DB39</accession>
<sequence>MGLTNHGTQKFESRRGKYIDRAVPNIAFIVDKILKEDPSAKLHLTTFGDYPTVENLNANATYCYRFELTTSNKEAFLAAVNNVDSTYGGRDIYESSLTALLYTATEPKIKWSSKNTKRVIKIIAIASDAFWKSSSEIPSSAGPEYMYPLGPIGGYGDCSHRPPRINDVFATLANENFYLLPIVYGGKTFKQWNNTLTLLPVLRDKYYMEDEPPGDLNNLRKTLNFWANEGHDERFQVKIYRMSNEYENFRSHITPQMGYRWKGLGKRIENIYTLWGLGPLPGVPEAEQYF</sequence>
<dbReference type="Gene3D" id="3.40.50.410">
    <property type="entry name" value="von Willebrand factor, type A domain"/>
    <property type="match status" value="1"/>
</dbReference>
<dbReference type="InterPro" id="IPR036465">
    <property type="entry name" value="vWFA_dom_sf"/>
</dbReference>
<dbReference type="GO" id="GO:0032991">
    <property type="term" value="C:protein-containing complex"/>
    <property type="evidence" value="ECO:0007669"/>
    <property type="project" value="UniProtKB-ARBA"/>
</dbReference>
<proteinExistence type="predicted"/>
<protein>
    <submittedName>
        <fullName evidence="1">Uncharacterized protein</fullName>
    </submittedName>
</protein>
<evidence type="ECO:0000313" key="2">
    <source>
        <dbReference type="Proteomes" id="UP000198287"/>
    </source>
</evidence>
<reference evidence="1 2" key="1">
    <citation type="submission" date="2015-12" db="EMBL/GenBank/DDBJ databases">
        <title>The genome of Folsomia candida.</title>
        <authorList>
            <person name="Faddeeva A."/>
            <person name="Derks M.F."/>
            <person name="Anvar Y."/>
            <person name="Smit S."/>
            <person name="Van Straalen N."/>
            <person name="Roelofs D."/>
        </authorList>
    </citation>
    <scope>NUCLEOTIDE SEQUENCE [LARGE SCALE GENOMIC DNA]</scope>
    <source>
        <strain evidence="1 2">VU population</strain>
        <tissue evidence="1">Whole body</tissue>
    </source>
</reference>
<keyword evidence="2" id="KW-1185">Reference proteome</keyword>
<name>A0A226DB39_FOLCA</name>
<dbReference type="EMBL" id="LNIX01000027">
    <property type="protein sequence ID" value="OXA41937.1"/>
    <property type="molecule type" value="Genomic_DNA"/>
</dbReference>
<comment type="caution">
    <text evidence="1">The sequence shown here is derived from an EMBL/GenBank/DDBJ whole genome shotgun (WGS) entry which is preliminary data.</text>
</comment>
<gene>
    <name evidence="1" type="ORF">Fcan01_23199</name>
</gene>
<dbReference type="Proteomes" id="UP000198287">
    <property type="component" value="Unassembled WGS sequence"/>
</dbReference>
<organism evidence="1 2">
    <name type="scientific">Folsomia candida</name>
    <name type="common">Springtail</name>
    <dbReference type="NCBI Taxonomy" id="158441"/>
    <lineage>
        <taxon>Eukaryota</taxon>
        <taxon>Metazoa</taxon>
        <taxon>Ecdysozoa</taxon>
        <taxon>Arthropoda</taxon>
        <taxon>Hexapoda</taxon>
        <taxon>Collembola</taxon>
        <taxon>Entomobryomorpha</taxon>
        <taxon>Isotomoidea</taxon>
        <taxon>Isotomidae</taxon>
        <taxon>Proisotominae</taxon>
        <taxon>Folsomia</taxon>
    </lineage>
</organism>
<evidence type="ECO:0000313" key="1">
    <source>
        <dbReference type="EMBL" id="OXA41937.1"/>
    </source>
</evidence>